<dbReference type="Proteomes" id="UP001055811">
    <property type="component" value="Linkage Group LG01"/>
</dbReference>
<name>A0ACB9H324_CICIN</name>
<gene>
    <name evidence="1" type="ORF">L2E82_02642</name>
</gene>
<protein>
    <submittedName>
        <fullName evidence="1">Uncharacterized protein</fullName>
    </submittedName>
</protein>
<proteinExistence type="predicted"/>
<accession>A0ACB9H324</accession>
<sequence length="211" mass="23084">MASAAEMINGCVSLSSSSSATWGKLRNSHKKKAARGSGGGDSRFRVRCVSTSHLSSDPYKTLSIRPGASESEVKKAFRQLALKYHPDVCREAIAESSFIKSTKPTMVADISDTEMSLNKVLIDGRRININVAKYGEKNNFDENFNRDFGAKSKLGEKITSSTKRFASNGGHLHGCLCVTGKPSCQKLAIGRRNELGNGAKFEIRRYRSRSD</sequence>
<organism evidence="1 2">
    <name type="scientific">Cichorium intybus</name>
    <name type="common">Chicory</name>
    <dbReference type="NCBI Taxonomy" id="13427"/>
    <lineage>
        <taxon>Eukaryota</taxon>
        <taxon>Viridiplantae</taxon>
        <taxon>Streptophyta</taxon>
        <taxon>Embryophyta</taxon>
        <taxon>Tracheophyta</taxon>
        <taxon>Spermatophyta</taxon>
        <taxon>Magnoliopsida</taxon>
        <taxon>eudicotyledons</taxon>
        <taxon>Gunneridae</taxon>
        <taxon>Pentapetalae</taxon>
        <taxon>asterids</taxon>
        <taxon>campanulids</taxon>
        <taxon>Asterales</taxon>
        <taxon>Asteraceae</taxon>
        <taxon>Cichorioideae</taxon>
        <taxon>Cichorieae</taxon>
        <taxon>Cichoriinae</taxon>
        <taxon>Cichorium</taxon>
    </lineage>
</organism>
<evidence type="ECO:0000313" key="1">
    <source>
        <dbReference type="EMBL" id="KAI3789838.1"/>
    </source>
</evidence>
<reference evidence="1 2" key="2">
    <citation type="journal article" date="2022" name="Mol. Ecol. Resour.">
        <title>The genomes of chicory, endive, great burdock and yacon provide insights into Asteraceae paleo-polyploidization history and plant inulin production.</title>
        <authorList>
            <person name="Fan W."/>
            <person name="Wang S."/>
            <person name="Wang H."/>
            <person name="Wang A."/>
            <person name="Jiang F."/>
            <person name="Liu H."/>
            <person name="Zhao H."/>
            <person name="Xu D."/>
            <person name="Zhang Y."/>
        </authorList>
    </citation>
    <scope>NUCLEOTIDE SEQUENCE [LARGE SCALE GENOMIC DNA]</scope>
    <source>
        <strain evidence="2">cv. Punajuju</strain>
        <tissue evidence="1">Leaves</tissue>
    </source>
</reference>
<reference evidence="2" key="1">
    <citation type="journal article" date="2022" name="Mol. Ecol. Resour.">
        <title>The genomes of chicory, endive, great burdock and yacon provide insights into Asteraceae palaeo-polyploidization history and plant inulin production.</title>
        <authorList>
            <person name="Fan W."/>
            <person name="Wang S."/>
            <person name="Wang H."/>
            <person name="Wang A."/>
            <person name="Jiang F."/>
            <person name="Liu H."/>
            <person name="Zhao H."/>
            <person name="Xu D."/>
            <person name="Zhang Y."/>
        </authorList>
    </citation>
    <scope>NUCLEOTIDE SEQUENCE [LARGE SCALE GENOMIC DNA]</scope>
    <source>
        <strain evidence="2">cv. Punajuju</strain>
    </source>
</reference>
<comment type="caution">
    <text evidence="1">The sequence shown here is derived from an EMBL/GenBank/DDBJ whole genome shotgun (WGS) entry which is preliminary data.</text>
</comment>
<keyword evidence="2" id="KW-1185">Reference proteome</keyword>
<dbReference type="EMBL" id="CM042009">
    <property type="protein sequence ID" value="KAI3789838.1"/>
    <property type="molecule type" value="Genomic_DNA"/>
</dbReference>
<evidence type="ECO:0000313" key="2">
    <source>
        <dbReference type="Proteomes" id="UP001055811"/>
    </source>
</evidence>